<proteinExistence type="predicted"/>
<evidence type="ECO:0000313" key="3">
    <source>
        <dbReference type="Proteomes" id="UP000177458"/>
    </source>
</evidence>
<evidence type="ECO:0000313" key="2">
    <source>
        <dbReference type="EMBL" id="OGC50986.1"/>
    </source>
</evidence>
<feature type="compositionally biased region" description="Basic and acidic residues" evidence="1">
    <location>
        <begin position="25"/>
        <end position="35"/>
    </location>
</feature>
<evidence type="ECO:0000256" key="1">
    <source>
        <dbReference type="SAM" id="MobiDB-lite"/>
    </source>
</evidence>
<accession>A0A1F4V1C5</accession>
<dbReference type="Proteomes" id="UP000177458">
    <property type="component" value="Unassembled WGS sequence"/>
</dbReference>
<name>A0A1F4V1C5_UNCKA</name>
<feature type="region of interest" description="Disordered" evidence="1">
    <location>
        <begin position="24"/>
        <end position="66"/>
    </location>
</feature>
<feature type="compositionally biased region" description="Gly residues" evidence="1">
    <location>
        <begin position="57"/>
        <end position="66"/>
    </location>
</feature>
<gene>
    <name evidence="2" type="ORF">A3A69_00270</name>
</gene>
<comment type="caution">
    <text evidence="2">The sequence shown here is derived from an EMBL/GenBank/DDBJ whole genome shotgun (WGS) entry which is preliminary data.</text>
</comment>
<dbReference type="AlphaFoldDB" id="A0A1F4V1C5"/>
<sequence>MCVKYNPVVRLTWRYFVFTITSTDTIRRNSMKRDTPPAPPPPAEPTPPPTPETFPGNGSGQGPYNG</sequence>
<dbReference type="EMBL" id="MEVF01000004">
    <property type="protein sequence ID" value="OGC50986.1"/>
    <property type="molecule type" value="Genomic_DNA"/>
</dbReference>
<reference evidence="2 3" key="1">
    <citation type="journal article" date="2016" name="Nat. Commun.">
        <title>Thousands of microbial genomes shed light on interconnected biogeochemical processes in an aquifer system.</title>
        <authorList>
            <person name="Anantharaman K."/>
            <person name="Brown C.T."/>
            <person name="Hug L.A."/>
            <person name="Sharon I."/>
            <person name="Castelle C.J."/>
            <person name="Probst A.J."/>
            <person name="Thomas B.C."/>
            <person name="Singh A."/>
            <person name="Wilkins M.J."/>
            <person name="Karaoz U."/>
            <person name="Brodie E.L."/>
            <person name="Williams K.H."/>
            <person name="Hubbard S.S."/>
            <person name="Banfield J.F."/>
        </authorList>
    </citation>
    <scope>NUCLEOTIDE SEQUENCE [LARGE SCALE GENOMIC DNA]</scope>
</reference>
<feature type="compositionally biased region" description="Pro residues" evidence="1">
    <location>
        <begin position="36"/>
        <end position="52"/>
    </location>
</feature>
<protein>
    <submittedName>
        <fullName evidence="2">Uncharacterized protein</fullName>
    </submittedName>
</protein>
<organism evidence="2 3">
    <name type="scientific">candidate division WWE3 bacterium RIFCSPLOWO2_01_FULL_37_15</name>
    <dbReference type="NCBI Taxonomy" id="1802622"/>
    <lineage>
        <taxon>Bacteria</taxon>
        <taxon>Katanobacteria</taxon>
    </lineage>
</organism>